<dbReference type="InterPro" id="IPR025785">
    <property type="entry name" value="SETD3"/>
</dbReference>
<keyword evidence="4 7" id="KW-0808">Transferase</keyword>
<feature type="compositionally biased region" description="Basic and acidic residues" evidence="8">
    <location>
        <begin position="528"/>
        <end position="542"/>
    </location>
</feature>
<dbReference type="OrthoDB" id="441812at2759"/>
<keyword evidence="11" id="KW-1185">Reference proteome</keyword>
<dbReference type="InterPro" id="IPR046341">
    <property type="entry name" value="SET_dom_sf"/>
</dbReference>
<dbReference type="InterPro" id="IPR044428">
    <property type="entry name" value="SETD3_SET"/>
</dbReference>
<evidence type="ECO:0000256" key="6">
    <source>
        <dbReference type="ARBA" id="ARBA00023203"/>
    </source>
</evidence>
<gene>
    <name evidence="10" type="ORF">MGAL_10B064988</name>
</gene>
<evidence type="ECO:0000259" key="9">
    <source>
        <dbReference type="PROSITE" id="PS50280"/>
    </source>
</evidence>
<dbReference type="PANTHER" id="PTHR13271:SF47">
    <property type="entry name" value="ACTIN-HISTIDINE N-METHYLTRANSFERASE"/>
    <property type="match status" value="1"/>
</dbReference>
<accession>A0A8B6D1N8</accession>
<comment type="similarity">
    <text evidence="7">Belongs to the class V-like SAM-binding methyltransferase superfamily. SETD3 actin-histidine methyltransferase family.</text>
</comment>
<evidence type="ECO:0000256" key="8">
    <source>
        <dbReference type="SAM" id="MobiDB-lite"/>
    </source>
</evidence>
<evidence type="ECO:0000256" key="4">
    <source>
        <dbReference type="ARBA" id="ARBA00022679"/>
    </source>
</evidence>
<sequence length="542" mass="61631">MGKKSKKNKEKPAAASPEHKELSKGEKKEVLDTVNQLLEVCSNPVNAAGPKELEEYMKIKALVEKVIDLQSGLCTPAVDREKNFPGFIEWLLSNGVETSVVDIKNFPGCGYGLQATKDLKEADPFLTIPRKVMMTTQTARDSVLGPLIGQDKMLQAMPSILLALHLLCEKKIPESFWKPYIDILLHIFHSAETVLLMVNYSYKTLYHEHTLIMSDSYCTPLYFTEDEIKLLKGSPVQSDCYNQLKNIARQYAYFYRLFQNLPATSKLPIKDCFTFEDYRWAVSTVMTRQNQIPTPDGSKITFGLIPMWDMCNHCNGTITTDYNMESDCSDCFALKEFKQGEQISIFYGARSNAELLVHNGFVYPENDMDRTAIKLGISKSDNLIDKKTKLLTALGLAPSRMFFIYSGEIPVDPHLVSFLRVFNMTEDEISCYDCENMSEEDLEKMGDVNTPINGENEEKLWKFLETRLALLLRAYDTTAEEDENLLKEAGITDNKLFIIQLRRCEKLILQHAVQFATEKKSGSVQNSKDNKQTDSKEKDVES</sequence>
<evidence type="ECO:0000313" key="11">
    <source>
        <dbReference type="Proteomes" id="UP000596742"/>
    </source>
</evidence>
<keyword evidence="2" id="KW-0963">Cytoplasm</keyword>
<organism evidence="10 11">
    <name type="scientific">Mytilus galloprovincialis</name>
    <name type="common">Mediterranean mussel</name>
    <dbReference type="NCBI Taxonomy" id="29158"/>
    <lineage>
        <taxon>Eukaryota</taxon>
        <taxon>Metazoa</taxon>
        <taxon>Spiralia</taxon>
        <taxon>Lophotrochozoa</taxon>
        <taxon>Mollusca</taxon>
        <taxon>Bivalvia</taxon>
        <taxon>Autobranchia</taxon>
        <taxon>Pteriomorphia</taxon>
        <taxon>Mytilida</taxon>
        <taxon>Mytiloidea</taxon>
        <taxon>Mytilidae</taxon>
        <taxon>Mytilinae</taxon>
        <taxon>Mytilus</taxon>
    </lineage>
</organism>
<dbReference type="SUPFAM" id="SSF81822">
    <property type="entry name" value="RuBisCo LSMT C-terminal, substrate-binding domain"/>
    <property type="match status" value="1"/>
</dbReference>
<dbReference type="CDD" id="cd19176">
    <property type="entry name" value="SET_SETD3"/>
    <property type="match status" value="1"/>
</dbReference>
<dbReference type="GO" id="GO:0018064">
    <property type="term" value="F:protein-L-histidine N-tele-methyltransferase activity"/>
    <property type="evidence" value="ECO:0007669"/>
    <property type="project" value="UniProtKB-EC"/>
</dbReference>
<dbReference type="Gene3D" id="3.90.1410.10">
    <property type="entry name" value="set domain protein methyltransferase, domain 1"/>
    <property type="match status" value="1"/>
</dbReference>
<evidence type="ECO:0000256" key="5">
    <source>
        <dbReference type="ARBA" id="ARBA00022691"/>
    </source>
</evidence>
<dbReference type="InterPro" id="IPR050600">
    <property type="entry name" value="SETD3_SETD6_MTase"/>
</dbReference>
<keyword evidence="3 7" id="KW-0489">Methyltransferase</keyword>
<dbReference type="Pfam" id="PF00856">
    <property type="entry name" value="SET"/>
    <property type="match status" value="1"/>
</dbReference>
<name>A0A8B6D1N8_MYTGA</name>
<dbReference type="AlphaFoldDB" id="A0A8B6D1N8"/>
<dbReference type="EC" id="2.1.1.85" evidence="7"/>
<feature type="compositionally biased region" description="Basic and acidic residues" evidence="8">
    <location>
        <begin position="17"/>
        <end position="27"/>
    </location>
</feature>
<keyword evidence="5 7" id="KW-0949">S-adenosyl-L-methionine</keyword>
<dbReference type="PROSITE" id="PS50280">
    <property type="entry name" value="SET"/>
    <property type="match status" value="1"/>
</dbReference>
<feature type="region of interest" description="Disordered" evidence="8">
    <location>
        <begin position="1"/>
        <end position="27"/>
    </location>
</feature>
<dbReference type="Gene3D" id="3.90.1420.10">
    <property type="entry name" value="Rubisco LSMT, substrate-binding domain"/>
    <property type="match status" value="1"/>
</dbReference>
<dbReference type="Proteomes" id="UP000596742">
    <property type="component" value="Unassembled WGS sequence"/>
</dbReference>
<evidence type="ECO:0000256" key="7">
    <source>
        <dbReference type="PROSITE-ProRule" id="PRU00898"/>
    </source>
</evidence>
<dbReference type="SUPFAM" id="SSF82199">
    <property type="entry name" value="SET domain"/>
    <property type="match status" value="1"/>
</dbReference>
<dbReference type="PANTHER" id="PTHR13271">
    <property type="entry name" value="UNCHARACTERIZED PUTATIVE METHYLTRANSFERASE"/>
    <property type="match status" value="1"/>
</dbReference>
<dbReference type="PROSITE" id="PS51565">
    <property type="entry name" value="SAM_MT85_SETD3"/>
    <property type="match status" value="1"/>
</dbReference>
<dbReference type="InterPro" id="IPR036464">
    <property type="entry name" value="Rubisco_LSMT_subst-bd_sf"/>
</dbReference>
<dbReference type="GO" id="GO:0005737">
    <property type="term" value="C:cytoplasm"/>
    <property type="evidence" value="ECO:0007669"/>
    <property type="project" value="UniProtKB-SubCell"/>
</dbReference>
<keyword evidence="6" id="KW-0009">Actin-binding</keyword>
<dbReference type="GO" id="GO:0016279">
    <property type="term" value="F:protein-lysine N-methyltransferase activity"/>
    <property type="evidence" value="ECO:0007669"/>
    <property type="project" value="TreeGrafter"/>
</dbReference>
<evidence type="ECO:0000256" key="2">
    <source>
        <dbReference type="ARBA" id="ARBA00022490"/>
    </source>
</evidence>
<reference evidence="10" key="1">
    <citation type="submission" date="2018-11" db="EMBL/GenBank/DDBJ databases">
        <authorList>
            <person name="Alioto T."/>
            <person name="Alioto T."/>
        </authorList>
    </citation>
    <scope>NUCLEOTIDE SEQUENCE</scope>
</reference>
<dbReference type="InterPro" id="IPR001214">
    <property type="entry name" value="SET_dom"/>
</dbReference>
<evidence type="ECO:0000313" key="10">
    <source>
        <dbReference type="EMBL" id="VDI12718.1"/>
    </source>
</evidence>
<comment type="subcellular location">
    <subcellularLocation>
        <location evidence="1">Cytoplasm</location>
    </subcellularLocation>
</comment>
<dbReference type="GO" id="GO:0032259">
    <property type="term" value="P:methylation"/>
    <property type="evidence" value="ECO:0007669"/>
    <property type="project" value="UniProtKB-KW"/>
</dbReference>
<protein>
    <recommendedName>
        <fullName evidence="7">protein-histidine N-methyltransferase</fullName>
        <ecNumber evidence="7">2.1.1.85</ecNumber>
    </recommendedName>
</protein>
<dbReference type="InterPro" id="IPR015353">
    <property type="entry name" value="Rubisco_LSMT_subst-bd"/>
</dbReference>
<comment type="catalytic activity">
    <reaction evidence="7">
        <text>L-histidyl-[protein] + S-adenosyl-L-methionine = N(tele)-methyl-L-histidyl-[protein] + S-adenosyl-L-homocysteine + H(+)</text>
        <dbReference type="Rhea" id="RHEA:19369"/>
        <dbReference type="Rhea" id="RHEA-COMP:9745"/>
        <dbReference type="Rhea" id="RHEA-COMP:11600"/>
        <dbReference type="ChEBI" id="CHEBI:15378"/>
        <dbReference type="ChEBI" id="CHEBI:16367"/>
        <dbReference type="ChEBI" id="CHEBI:29979"/>
        <dbReference type="ChEBI" id="CHEBI:57856"/>
        <dbReference type="ChEBI" id="CHEBI:59789"/>
        <dbReference type="EC" id="2.1.1.85"/>
    </reaction>
</comment>
<dbReference type="Pfam" id="PF09273">
    <property type="entry name" value="Rubis-subs-bind"/>
    <property type="match status" value="1"/>
</dbReference>
<evidence type="ECO:0000256" key="1">
    <source>
        <dbReference type="ARBA" id="ARBA00004496"/>
    </source>
</evidence>
<feature type="domain" description="SET" evidence="9">
    <location>
        <begin position="94"/>
        <end position="348"/>
    </location>
</feature>
<feature type="region of interest" description="Disordered" evidence="8">
    <location>
        <begin position="518"/>
        <end position="542"/>
    </location>
</feature>
<proteinExistence type="inferred from homology"/>
<comment type="caution">
    <text evidence="10">The sequence shown here is derived from an EMBL/GenBank/DDBJ whole genome shotgun (WGS) entry which is preliminary data.</text>
</comment>
<dbReference type="EMBL" id="UYJE01002663">
    <property type="protein sequence ID" value="VDI12718.1"/>
    <property type="molecule type" value="Genomic_DNA"/>
</dbReference>
<evidence type="ECO:0000256" key="3">
    <source>
        <dbReference type="ARBA" id="ARBA00022603"/>
    </source>
</evidence>
<dbReference type="GO" id="GO:0003779">
    <property type="term" value="F:actin binding"/>
    <property type="evidence" value="ECO:0007669"/>
    <property type="project" value="UniProtKB-KW"/>
</dbReference>